<evidence type="ECO:0000259" key="3">
    <source>
        <dbReference type="Pfam" id="PF19040"/>
    </source>
</evidence>
<feature type="transmembrane region" description="Helical" evidence="1">
    <location>
        <begin position="43"/>
        <end position="63"/>
    </location>
</feature>
<feature type="transmembrane region" description="Helical" evidence="1">
    <location>
        <begin position="363"/>
        <end position="384"/>
    </location>
</feature>
<feature type="transmembrane region" description="Helical" evidence="1">
    <location>
        <begin position="241"/>
        <end position="258"/>
    </location>
</feature>
<comment type="caution">
    <text evidence="4">The sequence shown here is derived from an EMBL/GenBank/DDBJ whole genome shotgun (WGS) entry which is preliminary data.</text>
</comment>
<keyword evidence="4" id="KW-0808">Transferase</keyword>
<dbReference type="InterPro" id="IPR043968">
    <property type="entry name" value="SGNH"/>
</dbReference>
<keyword evidence="1" id="KW-1133">Transmembrane helix</keyword>
<dbReference type="Pfam" id="PF01757">
    <property type="entry name" value="Acyl_transf_3"/>
    <property type="match status" value="1"/>
</dbReference>
<dbReference type="InterPro" id="IPR002656">
    <property type="entry name" value="Acyl_transf_3_dom"/>
</dbReference>
<feature type="transmembrane region" description="Helical" evidence="1">
    <location>
        <begin position="84"/>
        <end position="103"/>
    </location>
</feature>
<feature type="transmembrane region" description="Helical" evidence="1">
    <location>
        <begin position="20"/>
        <end position="37"/>
    </location>
</feature>
<feature type="transmembrane region" description="Helical" evidence="1">
    <location>
        <begin position="264"/>
        <end position="282"/>
    </location>
</feature>
<evidence type="ECO:0000313" key="5">
    <source>
        <dbReference type="Proteomes" id="UP000573001"/>
    </source>
</evidence>
<sequence length="680" mass="71865">MSGRHAVQVRPSGPRADIQLLRAFAVLAVITYHFWPARLHGGFVGVDVFFVISGYLICGQLFGELDRSGTIAVTAFWARRAKRLLPAAITVIAVTGIATVLVLPRPVWQDTFRQLAASAVYLQNWLLASDSVDYLAAENAPTAVQHFWSLSVEEQFYIAVPVLLIAVALVFRRRSRPAVVRAATVVIVAIVIVSFVYSVVATANTPGPAYFSTGTRAWEFGVGAVAAAVPAAWFENRLTRTAVTVAGAAGLVVSLVAITPSSAFPGAIAAIPVAATALLLAARPLPSPSTGAPVVVRFGAAIGDRSYSLYLWHWPALVFARTVSGEDLGWPVKLLVLVVVVGLAEASLRWIETPFRRRRITGGRRSMILVASALALTLVVATPMQTVATTIQRASAAELQRAEDRAAAQERCFGAPALQHLDSCTSSGDPLTPSPAAAADDVPAAYGNGCHAPTTGGEANVCKLGDGPRRVALIGDSHAVSWEPAVEAAAKELGWTVSTYTKAACPLTTATTANGDAEVRASCAAWRKTMIAKLAAAQPYDLVLTTASATAARFDDDASAVAGYRAVWQPLINRGAKIIVLHDVPRAPADALECLTRTPQDPAACSLPRDRAFPSTDLMSEAATGFPGATVLDFTDSLCDDRWCYTAIGGVTVYRDEHHLTTTFARTLAPALIAKVRALG</sequence>
<keyword evidence="5" id="KW-1185">Reference proteome</keyword>
<dbReference type="PANTHER" id="PTHR23028">
    <property type="entry name" value="ACETYLTRANSFERASE"/>
    <property type="match status" value="1"/>
</dbReference>
<feature type="transmembrane region" description="Helical" evidence="1">
    <location>
        <begin position="155"/>
        <end position="171"/>
    </location>
</feature>
<keyword evidence="4" id="KW-0012">Acyltransferase</keyword>
<feature type="domain" description="Acyltransferase 3" evidence="2">
    <location>
        <begin position="16"/>
        <end position="341"/>
    </location>
</feature>
<dbReference type="PANTHER" id="PTHR23028:SF53">
    <property type="entry name" value="ACYL_TRANSF_3 DOMAIN-CONTAINING PROTEIN"/>
    <property type="match status" value="1"/>
</dbReference>
<proteinExistence type="predicted"/>
<dbReference type="Pfam" id="PF19040">
    <property type="entry name" value="SGNH"/>
    <property type="match status" value="1"/>
</dbReference>
<protein>
    <submittedName>
        <fullName evidence="4">Acyltransferase</fullName>
    </submittedName>
</protein>
<dbReference type="RefSeq" id="WP_175351347.1">
    <property type="nucleotide sequence ID" value="NZ_BAAAWQ010000001.1"/>
</dbReference>
<reference evidence="4 5" key="1">
    <citation type="submission" date="2020-05" db="EMBL/GenBank/DDBJ databases">
        <title>Genome Sequencing of Type Strains.</title>
        <authorList>
            <person name="Lemaire J.F."/>
            <person name="Inderbitzin P."/>
            <person name="Gregorio O.A."/>
            <person name="Collins S.B."/>
            <person name="Wespe N."/>
            <person name="Knight-Connoni V."/>
        </authorList>
    </citation>
    <scope>NUCLEOTIDE SEQUENCE [LARGE SCALE GENOMIC DNA]</scope>
    <source>
        <strain evidence="4 5">ATCC 19096</strain>
    </source>
</reference>
<evidence type="ECO:0000313" key="4">
    <source>
        <dbReference type="EMBL" id="NUU13869.1"/>
    </source>
</evidence>
<keyword evidence="1" id="KW-0812">Transmembrane</keyword>
<gene>
    <name evidence="4" type="ORF">HP507_08495</name>
</gene>
<feature type="transmembrane region" description="Helical" evidence="1">
    <location>
        <begin position="217"/>
        <end position="234"/>
    </location>
</feature>
<organism evidence="4 5">
    <name type="scientific">Curtobacterium pusillum</name>
    <dbReference type="NCBI Taxonomy" id="69373"/>
    <lineage>
        <taxon>Bacteria</taxon>
        <taxon>Bacillati</taxon>
        <taxon>Actinomycetota</taxon>
        <taxon>Actinomycetes</taxon>
        <taxon>Micrococcales</taxon>
        <taxon>Microbacteriaceae</taxon>
        <taxon>Curtobacterium</taxon>
    </lineage>
</organism>
<feature type="domain" description="SGNH" evidence="3">
    <location>
        <begin position="450"/>
        <end position="672"/>
    </location>
</feature>
<dbReference type="Proteomes" id="UP000573001">
    <property type="component" value="Unassembled WGS sequence"/>
</dbReference>
<keyword evidence="1" id="KW-0472">Membrane</keyword>
<name>A0ABX2M8C6_9MICO</name>
<evidence type="ECO:0000259" key="2">
    <source>
        <dbReference type="Pfam" id="PF01757"/>
    </source>
</evidence>
<dbReference type="EMBL" id="JABMCE010000073">
    <property type="protein sequence ID" value="NUU13869.1"/>
    <property type="molecule type" value="Genomic_DNA"/>
</dbReference>
<evidence type="ECO:0000256" key="1">
    <source>
        <dbReference type="SAM" id="Phobius"/>
    </source>
</evidence>
<feature type="transmembrane region" description="Helical" evidence="1">
    <location>
        <begin position="178"/>
        <end position="197"/>
    </location>
</feature>
<accession>A0ABX2M8C6</accession>
<dbReference type="InterPro" id="IPR050879">
    <property type="entry name" value="Acyltransferase_3"/>
</dbReference>
<dbReference type="GO" id="GO:0016746">
    <property type="term" value="F:acyltransferase activity"/>
    <property type="evidence" value="ECO:0007669"/>
    <property type="project" value="UniProtKB-KW"/>
</dbReference>